<proteinExistence type="inferred from homology"/>
<keyword evidence="2" id="KW-0349">Heme</keyword>
<dbReference type="PROSITE" id="PS00086">
    <property type="entry name" value="CYTOCHROME_P450"/>
    <property type="match status" value="1"/>
</dbReference>
<organism evidence="3 4">
    <name type="scientific">Kibdelosporangium banguiense</name>
    <dbReference type="NCBI Taxonomy" id="1365924"/>
    <lineage>
        <taxon>Bacteria</taxon>
        <taxon>Bacillati</taxon>
        <taxon>Actinomycetota</taxon>
        <taxon>Actinomycetes</taxon>
        <taxon>Pseudonocardiales</taxon>
        <taxon>Pseudonocardiaceae</taxon>
        <taxon>Kibdelosporangium</taxon>
    </lineage>
</organism>
<keyword evidence="2" id="KW-0479">Metal-binding</keyword>
<keyword evidence="4" id="KW-1185">Reference proteome</keyword>
<comment type="similarity">
    <text evidence="1 2">Belongs to the cytochrome P450 family.</text>
</comment>
<gene>
    <name evidence="3" type="ORF">JOF56_009003</name>
</gene>
<dbReference type="Pfam" id="PF00067">
    <property type="entry name" value="p450"/>
    <property type="match status" value="1"/>
</dbReference>
<evidence type="ECO:0000256" key="1">
    <source>
        <dbReference type="ARBA" id="ARBA00010617"/>
    </source>
</evidence>
<keyword evidence="2" id="KW-0503">Monooxygenase</keyword>
<keyword evidence="2" id="KW-0560">Oxidoreductase</keyword>
<sequence>MHGNNAETPLWGLLDPGIRPAPYPHHRRLRESGPIHHDPMGAFLLTRHADCAALLRDPRFGHGKLVTARPDGSPQAQVGRPFLFLNPPRHTRLRHLVGKAFAPPAVAMLRPRIERLVAQLLDDAIALGEVDLISTFAYPLPMMMICDLLGVPTEDHGMLQQWSHDLAMAFDPDFDFLQPPDILVQRDRAWSAFAEYFLDLAERRRRRPQADLISQLTAVEEHGDILSQEELLNTCELLLVAGHETTVNLLGNGTLALLRHPDQLDLLRRDPRLAGNAVEELLRYDSPLQFIARTALTDAQFAGRYVLAGELVIALVAAANRDPEVFNDPDRLDLARSPGRHLGFGLGIHSCLGARLARLEGQIALTALASLPGLALAGEPVYRDNPVLRGPASLPVRLR</sequence>
<evidence type="ECO:0000313" key="3">
    <source>
        <dbReference type="EMBL" id="MBP2328618.1"/>
    </source>
</evidence>
<dbReference type="Gene3D" id="1.10.630.10">
    <property type="entry name" value="Cytochrome P450"/>
    <property type="match status" value="1"/>
</dbReference>
<dbReference type="InterPro" id="IPR036396">
    <property type="entry name" value="Cyt_P450_sf"/>
</dbReference>
<reference evidence="3 4" key="1">
    <citation type="submission" date="2021-03" db="EMBL/GenBank/DDBJ databases">
        <title>Sequencing the genomes of 1000 actinobacteria strains.</title>
        <authorList>
            <person name="Klenk H.-P."/>
        </authorList>
    </citation>
    <scope>NUCLEOTIDE SEQUENCE [LARGE SCALE GENOMIC DNA]</scope>
    <source>
        <strain evidence="3 4">DSM 46670</strain>
    </source>
</reference>
<dbReference type="Proteomes" id="UP001519332">
    <property type="component" value="Unassembled WGS sequence"/>
</dbReference>
<name>A0ABS4TW74_9PSEU</name>
<comment type="caution">
    <text evidence="3">The sequence shown here is derived from an EMBL/GenBank/DDBJ whole genome shotgun (WGS) entry which is preliminary data.</text>
</comment>
<dbReference type="SUPFAM" id="SSF48264">
    <property type="entry name" value="Cytochrome P450"/>
    <property type="match status" value="1"/>
</dbReference>
<dbReference type="PANTHER" id="PTHR46696:SF1">
    <property type="entry name" value="CYTOCHROME P450 YJIB-RELATED"/>
    <property type="match status" value="1"/>
</dbReference>
<dbReference type="PRINTS" id="PR00359">
    <property type="entry name" value="BP450"/>
</dbReference>
<keyword evidence="2" id="KW-0408">Iron</keyword>
<dbReference type="PANTHER" id="PTHR46696">
    <property type="entry name" value="P450, PUTATIVE (EUROFUNG)-RELATED"/>
    <property type="match status" value="1"/>
</dbReference>
<protein>
    <submittedName>
        <fullName evidence="3">Cytochrome P450</fullName>
    </submittedName>
</protein>
<dbReference type="InterPro" id="IPR017972">
    <property type="entry name" value="Cyt_P450_CS"/>
</dbReference>
<evidence type="ECO:0000313" key="4">
    <source>
        <dbReference type="Proteomes" id="UP001519332"/>
    </source>
</evidence>
<evidence type="ECO:0000256" key="2">
    <source>
        <dbReference type="RuleBase" id="RU000461"/>
    </source>
</evidence>
<dbReference type="InterPro" id="IPR002397">
    <property type="entry name" value="Cyt_P450_B"/>
</dbReference>
<dbReference type="EMBL" id="JAGINW010000001">
    <property type="protein sequence ID" value="MBP2328618.1"/>
    <property type="molecule type" value="Genomic_DNA"/>
</dbReference>
<accession>A0ABS4TW74</accession>
<dbReference type="RefSeq" id="WP_209645577.1">
    <property type="nucleotide sequence ID" value="NZ_JAGINW010000001.1"/>
</dbReference>
<dbReference type="InterPro" id="IPR001128">
    <property type="entry name" value="Cyt_P450"/>
</dbReference>
<dbReference type="CDD" id="cd20625">
    <property type="entry name" value="CYP164-like"/>
    <property type="match status" value="1"/>
</dbReference>